<feature type="domain" description="Calcineurin-like phosphoesterase" evidence="1">
    <location>
        <begin position="1"/>
        <end position="195"/>
    </location>
</feature>
<dbReference type="InterPro" id="IPR029052">
    <property type="entry name" value="Metallo-depent_PP-like"/>
</dbReference>
<evidence type="ECO:0000313" key="2">
    <source>
        <dbReference type="EMBL" id="GAG30188.1"/>
    </source>
</evidence>
<name>X0X0I0_9ZZZZ</name>
<gene>
    <name evidence="2" type="ORF">S01H1_66370</name>
</gene>
<comment type="caution">
    <text evidence="2">The sequence shown here is derived from an EMBL/GenBank/DDBJ whole genome shotgun (WGS) entry which is preliminary data.</text>
</comment>
<protein>
    <recommendedName>
        <fullName evidence="1">Calcineurin-like phosphoesterase domain-containing protein</fullName>
    </recommendedName>
</protein>
<reference evidence="2" key="1">
    <citation type="journal article" date="2014" name="Front. Microbiol.">
        <title>High frequency of phylogenetically diverse reductive dehalogenase-homologous genes in deep subseafloor sedimentary metagenomes.</title>
        <authorList>
            <person name="Kawai M."/>
            <person name="Futagami T."/>
            <person name="Toyoda A."/>
            <person name="Takaki Y."/>
            <person name="Nishi S."/>
            <person name="Hori S."/>
            <person name="Arai W."/>
            <person name="Tsubouchi T."/>
            <person name="Morono Y."/>
            <person name="Uchiyama I."/>
            <person name="Ito T."/>
            <person name="Fujiyama A."/>
            <person name="Inagaki F."/>
            <person name="Takami H."/>
        </authorList>
    </citation>
    <scope>NUCLEOTIDE SEQUENCE</scope>
    <source>
        <strain evidence="2">Expedition CK06-06</strain>
    </source>
</reference>
<dbReference type="Pfam" id="PF00149">
    <property type="entry name" value="Metallophos"/>
    <property type="match status" value="1"/>
</dbReference>
<dbReference type="EMBL" id="BARS01043880">
    <property type="protein sequence ID" value="GAG30188.1"/>
    <property type="molecule type" value="Genomic_DNA"/>
</dbReference>
<organism evidence="2">
    <name type="scientific">marine sediment metagenome</name>
    <dbReference type="NCBI Taxonomy" id="412755"/>
    <lineage>
        <taxon>unclassified sequences</taxon>
        <taxon>metagenomes</taxon>
        <taxon>ecological metagenomes</taxon>
    </lineage>
</organism>
<dbReference type="Gene3D" id="3.60.21.10">
    <property type="match status" value="1"/>
</dbReference>
<dbReference type="AlphaFoldDB" id="X0X0I0"/>
<sequence>DIHGHRRNFERIVAFADLANNPDRHIVLQEIIHGGPEDSQGGCLSYQLLLDAVRYKLTFPDRVHIIMGNHDTSFINNSEVMKDGKEMNSAMRLALEQEFQQDGANVELAIRQFLFSQPLALRCDNRIWVSHSLPGDRFADKFDPKILDRQLKINDVVRPGSAYLLTWGRKHSQALLDKMAKLFDVDIFILGHQPQEQGWNQAGDNLIIIASNHNHGCLLSTDLAISYTIEQLIDSIVPLASIP</sequence>
<accession>X0X0I0</accession>
<dbReference type="GO" id="GO:0016787">
    <property type="term" value="F:hydrolase activity"/>
    <property type="evidence" value="ECO:0007669"/>
    <property type="project" value="InterPro"/>
</dbReference>
<dbReference type="SUPFAM" id="SSF56300">
    <property type="entry name" value="Metallo-dependent phosphatases"/>
    <property type="match status" value="1"/>
</dbReference>
<proteinExistence type="predicted"/>
<feature type="non-terminal residue" evidence="2">
    <location>
        <position position="1"/>
    </location>
</feature>
<evidence type="ECO:0000259" key="1">
    <source>
        <dbReference type="Pfam" id="PF00149"/>
    </source>
</evidence>
<dbReference type="InterPro" id="IPR004843">
    <property type="entry name" value="Calcineurin-like_PHP"/>
</dbReference>